<protein>
    <submittedName>
        <fullName evidence="2">Uncharacterized protein</fullName>
    </submittedName>
</protein>
<keyword evidence="1" id="KW-0472">Membrane</keyword>
<gene>
    <name evidence="2" type="ORF">L596_023170</name>
</gene>
<reference evidence="2 3" key="1">
    <citation type="journal article" date="2015" name="Genome Biol.">
        <title>Comparative genomics of Steinernema reveals deeply conserved gene regulatory networks.</title>
        <authorList>
            <person name="Dillman A.R."/>
            <person name="Macchietto M."/>
            <person name="Porter C.F."/>
            <person name="Rogers A."/>
            <person name="Williams B."/>
            <person name="Antoshechkin I."/>
            <person name="Lee M.M."/>
            <person name="Goodwin Z."/>
            <person name="Lu X."/>
            <person name="Lewis E.E."/>
            <person name="Goodrich-Blair H."/>
            <person name="Stock S.P."/>
            <person name="Adams B.J."/>
            <person name="Sternberg P.W."/>
            <person name="Mortazavi A."/>
        </authorList>
    </citation>
    <scope>NUCLEOTIDE SEQUENCE [LARGE SCALE GENOMIC DNA]</scope>
    <source>
        <strain evidence="2 3">ALL</strain>
    </source>
</reference>
<evidence type="ECO:0000313" key="3">
    <source>
        <dbReference type="Proteomes" id="UP000298663"/>
    </source>
</evidence>
<keyword evidence="1" id="KW-0812">Transmembrane</keyword>
<comment type="caution">
    <text evidence="2">The sequence shown here is derived from an EMBL/GenBank/DDBJ whole genome shotgun (WGS) entry which is preliminary data.</text>
</comment>
<dbReference type="EMBL" id="AZBU02000008">
    <property type="protein sequence ID" value="TKR66949.1"/>
    <property type="molecule type" value="Genomic_DNA"/>
</dbReference>
<reference evidence="2 3" key="2">
    <citation type="journal article" date="2019" name="G3 (Bethesda)">
        <title>Hybrid Assembly of the Genome of the Entomopathogenic Nematode Steinernema carpocapsae Identifies the X-Chromosome.</title>
        <authorList>
            <person name="Serra L."/>
            <person name="Macchietto M."/>
            <person name="Macias-Munoz A."/>
            <person name="McGill C.J."/>
            <person name="Rodriguez I.M."/>
            <person name="Rodriguez B."/>
            <person name="Murad R."/>
            <person name="Mortazavi A."/>
        </authorList>
    </citation>
    <scope>NUCLEOTIDE SEQUENCE [LARGE SCALE GENOMIC DNA]</scope>
    <source>
        <strain evidence="2 3">ALL</strain>
    </source>
</reference>
<keyword evidence="1" id="KW-1133">Transmembrane helix</keyword>
<dbReference type="Proteomes" id="UP000298663">
    <property type="component" value="Unassembled WGS sequence"/>
</dbReference>
<name>A0A4U5MCU9_STECR</name>
<organism evidence="2 3">
    <name type="scientific">Steinernema carpocapsae</name>
    <name type="common">Entomopathogenic nematode</name>
    <dbReference type="NCBI Taxonomy" id="34508"/>
    <lineage>
        <taxon>Eukaryota</taxon>
        <taxon>Metazoa</taxon>
        <taxon>Ecdysozoa</taxon>
        <taxon>Nematoda</taxon>
        <taxon>Chromadorea</taxon>
        <taxon>Rhabditida</taxon>
        <taxon>Tylenchina</taxon>
        <taxon>Panagrolaimomorpha</taxon>
        <taxon>Strongyloidoidea</taxon>
        <taxon>Steinernematidae</taxon>
        <taxon>Steinernema</taxon>
    </lineage>
</organism>
<keyword evidence="3" id="KW-1185">Reference proteome</keyword>
<evidence type="ECO:0000313" key="2">
    <source>
        <dbReference type="EMBL" id="TKR66949.1"/>
    </source>
</evidence>
<dbReference type="AlphaFoldDB" id="A0A4U5MCU9"/>
<accession>A0A4U5MCU9</accession>
<feature type="transmembrane region" description="Helical" evidence="1">
    <location>
        <begin position="28"/>
        <end position="54"/>
    </location>
</feature>
<proteinExistence type="predicted"/>
<evidence type="ECO:0000256" key="1">
    <source>
        <dbReference type="SAM" id="Phobius"/>
    </source>
</evidence>
<sequence>MSNKEKWTVEDFLSHMDVIEYFGVKSNIITGIIVSGIVIGSMITLCICLVCCAATGQNAIDPEQFEMFDEQADNDVEMQDVSMQFIDVEADEEEIETLTTSF</sequence>